<accession>A0A6B9ZM92</accession>
<feature type="compositionally biased region" description="Basic residues" evidence="1">
    <location>
        <begin position="24"/>
        <end position="33"/>
    </location>
</feature>
<protein>
    <recommendedName>
        <fullName evidence="5">PE-PGRS family protein</fullName>
    </recommendedName>
</protein>
<dbReference type="RefSeq" id="WP_162334188.1">
    <property type="nucleotide sequence ID" value="NZ_CP048113.1"/>
</dbReference>
<evidence type="ECO:0000256" key="2">
    <source>
        <dbReference type="SAM" id="SignalP"/>
    </source>
</evidence>
<sequence length="310" mass="34426">MSKLTIFNSLLFISLSITITATAQKKKKDHKKKDKQEQSDTKKKAALNEAEKPQVLGIVQSPAIAEASGLAASKTLPGHFWTHNDSGNKPEVYLLDNKGQLISTIQLEGTKNRDWEDIAEGAGPIPHKQYVYVGDIGNNIRLDLHTHIYRFAVPAQLPGSKVAMRPEVLNLTFPDGPRDAETLMVDPLGGFLYVLSKREKAVGIYKTPLNFKDGQNVTWQKVGTVPYTWITAGDISQDGRHIVIKDKSRVYYWTRQSGESVEAAMARPATVLPYVPEQQGEGIALMPDNSGYVTISEGKHPALNFYLHRF</sequence>
<feature type="chain" id="PRO_5025609520" description="PE-PGRS family protein" evidence="2">
    <location>
        <begin position="24"/>
        <end position="310"/>
    </location>
</feature>
<keyword evidence="2" id="KW-0732">Signal</keyword>
<dbReference type="KEGG" id="chih:GWR21_24110"/>
<dbReference type="InterPro" id="IPR015943">
    <property type="entry name" value="WD40/YVTN_repeat-like_dom_sf"/>
</dbReference>
<dbReference type="Gene3D" id="2.130.10.10">
    <property type="entry name" value="YVTN repeat-like/Quinoprotein amine dehydrogenase"/>
    <property type="match status" value="1"/>
</dbReference>
<evidence type="ECO:0000313" key="3">
    <source>
        <dbReference type="EMBL" id="QHS62554.1"/>
    </source>
</evidence>
<feature type="region of interest" description="Disordered" evidence="1">
    <location>
        <begin position="24"/>
        <end position="47"/>
    </location>
</feature>
<dbReference type="SUPFAM" id="SSF75011">
    <property type="entry name" value="3-carboxy-cis,cis-mucoante lactonizing enzyme"/>
    <property type="match status" value="1"/>
</dbReference>
<keyword evidence="4" id="KW-1185">Reference proteome</keyword>
<reference evidence="3 4" key="1">
    <citation type="submission" date="2020-01" db="EMBL/GenBank/DDBJ databases">
        <title>Complete genome sequence of Chitinophaga sp. H33E-04 isolated from quinoa roots.</title>
        <authorList>
            <person name="Weon H.-Y."/>
            <person name="Lee S.A."/>
        </authorList>
    </citation>
    <scope>NUCLEOTIDE SEQUENCE [LARGE SCALE GENOMIC DNA]</scope>
    <source>
        <strain evidence="3 4">H33E-04</strain>
    </source>
</reference>
<evidence type="ECO:0008006" key="5">
    <source>
        <dbReference type="Google" id="ProtNLM"/>
    </source>
</evidence>
<evidence type="ECO:0000256" key="1">
    <source>
        <dbReference type="SAM" id="MobiDB-lite"/>
    </source>
</evidence>
<dbReference type="EMBL" id="CP048113">
    <property type="protein sequence ID" value="QHS62554.1"/>
    <property type="molecule type" value="Genomic_DNA"/>
</dbReference>
<feature type="compositionally biased region" description="Basic and acidic residues" evidence="1">
    <location>
        <begin position="34"/>
        <end position="43"/>
    </location>
</feature>
<dbReference type="Proteomes" id="UP000476411">
    <property type="component" value="Chromosome"/>
</dbReference>
<evidence type="ECO:0000313" key="4">
    <source>
        <dbReference type="Proteomes" id="UP000476411"/>
    </source>
</evidence>
<proteinExistence type="predicted"/>
<gene>
    <name evidence="3" type="ORF">GWR21_24110</name>
</gene>
<name>A0A6B9ZM92_9BACT</name>
<dbReference type="AlphaFoldDB" id="A0A6B9ZM92"/>
<feature type="signal peptide" evidence="2">
    <location>
        <begin position="1"/>
        <end position="23"/>
    </location>
</feature>
<organism evidence="3 4">
    <name type="scientific">Chitinophaga agri</name>
    <dbReference type="NCBI Taxonomy" id="2703787"/>
    <lineage>
        <taxon>Bacteria</taxon>
        <taxon>Pseudomonadati</taxon>
        <taxon>Bacteroidota</taxon>
        <taxon>Chitinophagia</taxon>
        <taxon>Chitinophagales</taxon>
        <taxon>Chitinophagaceae</taxon>
        <taxon>Chitinophaga</taxon>
    </lineage>
</organism>